<evidence type="ECO:0000313" key="2">
    <source>
        <dbReference type="EMBL" id="VDO02630.1"/>
    </source>
</evidence>
<feature type="compositionally biased region" description="Low complexity" evidence="1">
    <location>
        <begin position="117"/>
        <end position="147"/>
    </location>
</feature>
<evidence type="ECO:0000256" key="1">
    <source>
        <dbReference type="SAM" id="MobiDB-lite"/>
    </source>
</evidence>
<organism evidence="4">
    <name type="scientific">Rodentolepis nana</name>
    <name type="common">Dwarf tapeworm</name>
    <name type="synonym">Hymenolepis nana</name>
    <dbReference type="NCBI Taxonomy" id="102285"/>
    <lineage>
        <taxon>Eukaryota</taxon>
        <taxon>Metazoa</taxon>
        <taxon>Spiralia</taxon>
        <taxon>Lophotrochozoa</taxon>
        <taxon>Platyhelminthes</taxon>
        <taxon>Cestoda</taxon>
        <taxon>Eucestoda</taxon>
        <taxon>Cyclophyllidea</taxon>
        <taxon>Hymenolepididae</taxon>
        <taxon>Rodentolepis</taxon>
    </lineage>
</organism>
<evidence type="ECO:0000313" key="4">
    <source>
        <dbReference type="WBParaSite" id="HNAJ_0000677401-mRNA-1"/>
    </source>
</evidence>
<evidence type="ECO:0000313" key="3">
    <source>
        <dbReference type="Proteomes" id="UP000278807"/>
    </source>
</evidence>
<reference evidence="2 3" key="2">
    <citation type="submission" date="2018-11" db="EMBL/GenBank/DDBJ databases">
        <authorList>
            <consortium name="Pathogen Informatics"/>
        </authorList>
    </citation>
    <scope>NUCLEOTIDE SEQUENCE [LARGE SCALE GENOMIC DNA]</scope>
</reference>
<dbReference type="AlphaFoldDB" id="A0A0R3TI83"/>
<dbReference type="WBParaSite" id="HNAJ_0000677401-mRNA-1">
    <property type="protein sequence ID" value="HNAJ_0000677401-mRNA-1"/>
    <property type="gene ID" value="HNAJ_0000677401"/>
</dbReference>
<accession>A0A0R3TI83</accession>
<dbReference type="Proteomes" id="UP000278807">
    <property type="component" value="Unassembled WGS sequence"/>
</dbReference>
<name>A0A0R3TI83_RODNA</name>
<protein>
    <submittedName>
        <fullName evidence="2 4">Uncharacterized protein</fullName>
    </submittedName>
</protein>
<sequence length="147" mass="16075">MASAVAPLHAHNFSDKRNYFAVQSSFAVSSTAFLHSTRTLESTHRLPPTAAKTKQQYVSSKYLQYNSPTHPTIIPPPQRLLFIAAIHLPRCRSHSPLSYKMRTKHRSYHLLTHGGDSPAPTDQTTTTQQTPTSSSAASASATTNTTA</sequence>
<reference evidence="4" key="1">
    <citation type="submission" date="2017-02" db="UniProtKB">
        <authorList>
            <consortium name="WormBaseParasite"/>
        </authorList>
    </citation>
    <scope>IDENTIFICATION</scope>
</reference>
<feature type="region of interest" description="Disordered" evidence="1">
    <location>
        <begin position="110"/>
        <end position="147"/>
    </location>
</feature>
<keyword evidence="3" id="KW-1185">Reference proteome</keyword>
<gene>
    <name evidence="2" type="ORF">HNAJ_LOCUS6770</name>
</gene>
<dbReference type="EMBL" id="UZAE01008348">
    <property type="protein sequence ID" value="VDO02630.1"/>
    <property type="molecule type" value="Genomic_DNA"/>
</dbReference>
<proteinExistence type="predicted"/>